<comment type="caution">
    <text evidence="2">The sequence shown here is derived from an EMBL/GenBank/DDBJ whole genome shotgun (WGS) entry which is preliminary data.</text>
</comment>
<protein>
    <submittedName>
        <fullName evidence="2">Uncharacterized protein</fullName>
    </submittedName>
</protein>
<dbReference type="RefSeq" id="WP_209896438.1">
    <property type="nucleotide sequence ID" value="NZ_JAGGMR010000001.1"/>
</dbReference>
<gene>
    <name evidence="2" type="ORF">BJ987_006045</name>
</gene>
<feature type="region of interest" description="Disordered" evidence="1">
    <location>
        <begin position="1"/>
        <end position="30"/>
    </location>
</feature>
<organism evidence="2 3">
    <name type="scientific">Nocardia goodfellowii</name>
    <dbReference type="NCBI Taxonomy" id="882446"/>
    <lineage>
        <taxon>Bacteria</taxon>
        <taxon>Bacillati</taxon>
        <taxon>Actinomycetota</taxon>
        <taxon>Actinomycetes</taxon>
        <taxon>Mycobacteriales</taxon>
        <taxon>Nocardiaceae</taxon>
        <taxon>Nocardia</taxon>
    </lineage>
</organism>
<name>A0ABS4QN64_9NOCA</name>
<evidence type="ECO:0000313" key="2">
    <source>
        <dbReference type="EMBL" id="MBP2193144.1"/>
    </source>
</evidence>
<dbReference type="EMBL" id="JAGGMR010000001">
    <property type="protein sequence ID" value="MBP2193144.1"/>
    <property type="molecule type" value="Genomic_DNA"/>
</dbReference>
<evidence type="ECO:0000256" key="1">
    <source>
        <dbReference type="SAM" id="MobiDB-lite"/>
    </source>
</evidence>
<keyword evidence="3" id="KW-1185">Reference proteome</keyword>
<sequence length="124" mass="12907">MADKSLTLARGMDGPHLSTPGTFRRHPGGQSAVMGIDDQAHSSSHEPAVGDVVTVEILRELLGTEVADARLVLEAGKVGIASEAGGLVLISRSELLDRVGADPDTTELAEQAELLNTEVRLLGA</sequence>
<proteinExistence type="predicted"/>
<accession>A0ABS4QN64</accession>
<dbReference type="Proteomes" id="UP001519325">
    <property type="component" value="Unassembled WGS sequence"/>
</dbReference>
<evidence type="ECO:0000313" key="3">
    <source>
        <dbReference type="Proteomes" id="UP001519325"/>
    </source>
</evidence>
<reference evidence="2 3" key="1">
    <citation type="submission" date="2021-03" db="EMBL/GenBank/DDBJ databases">
        <title>Sequencing the genomes of 1000 actinobacteria strains.</title>
        <authorList>
            <person name="Klenk H.-P."/>
        </authorList>
    </citation>
    <scope>NUCLEOTIDE SEQUENCE [LARGE SCALE GENOMIC DNA]</scope>
    <source>
        <strain evidence="2 3">DSM 45516</strain>
    </source>
</reference>